<dbReference type="InterPro" id="IPR005119">
    <property type="entry name" value="LysR_subst-bd"/>
</dbReference>
<evidence type="ECO:0000313" key="6">
    <source>
        <dbReference type="EMBL" id="VAX28444.1"/>
    </source>
</evidence>
<dbReference type="SUPFAM" id="SSF46785">
    <property type="entry name" value="Winged helix' DNA-binding domain"/>
    <property type="match status" value="1"/>
</dbReference>
<dbReference type="PRINTS" id="PR00039">
    <property type="entry name" value="HTHLYSR"/>
</dbReference>
<dbReference type="PROSITE" id="PS50931">
    <property type="entry name" value="HTH_LYSR"/>
    <property type="match status" value="1"/>
</dbReference>
<dbReference type="PANTHER" id="PTHR30126">
    <property type="entry name" value="HTH-TYPE TRANSCRIPTIONAL REGULATOR"/>
    <property type="match status" value="1"/>
</dbReference>
<feature type="domain" description="HTH lysR-type" evidence="5">
    <location>
        <begin position="1"/>
        <end position="58"/>
    </location>
</feature>
<dbReference type="Pfam" id="PF00126">
    <property type="entry name" value="HTH_1"/>
    <property type="match status" value="1"/>
</dbReference>
<dbReference type="Gene3D" id="3.40.190.290">
    <property type="match status" value="1"/>
</dbReference>
<dbReference type="GO" id="GO:0000976">
    <property type="term" value="F:transcription cis-regulatory region binding"/>
    <property type="evidence" value="ECO:0007669"/>
    <property type="project" value="TreeGrafter"/>
</dbReference>
<keyword evidence="3" id="KW-0238">DNA-binding</keyword>
<dbReference type="PANTHER" id="PTHR30126:SF40">
    <property type="entry name" value="HTH-TYPE TRANSCRIPTIONAL REGULATOR GLTR"/>
    <property type="match status" value="1"/>
</dbReference>
<dbReference type="GO" id="GO:0003700">
    <property type="term" value="F:DNA-binding transcription factor activity"/>
    <property type="evidence" value="ECO:0007669"/>
    <property type="project" value="InterPro"/>
</dbReference>
<organism evidence="6">
    <name type="scientific">hydrothermal vent metagenome</name>
    <dbReference type="NCBI Taxonomy" id="652676"/>
    <lineage>
        <taxon>unclassified sequences</taxon>
        <taxon>metagenomes</taxon>
        <taxon>ecological metagenomes</taxon>
    </lineage>
</organism>
<evidence type="ECO:0000259" key="5">
    <source>
        <dbReference type="PROSITE" id="PS50931"/>
    </source>
</evidence>
<name>A0A3B1CX46_9ZZZZ</name>
<dbReference type="EMBL" id="UOGI01000023">
    <property type="protein sequence ID" value="VAX28444.1"/>
    <property type="molecule type" value="Genomic_DNA"/>
</dbReference>
<keyword evidence="4" id="KW-0804">Transcription</keyword>
<accession>A0A3B1CX46</accession>
<sequence length="302" mass="33693">MEDHRLKAFCLLAEMKSFSKAAEAKFITQSAMSHLIKNLEDELGTKLINRHPKTISLTPAGKVFYKHAKCILNLYRSMEDDVYTTVGKVKGALHIGASPTVATYLLSQVFYAFLKKYPEVGIEVSVSNTEKIIDILNEGAIDIGMVEGNIKDTTVSSEVMAEDEIVLIASDDNPLTKEKKSISPGHLVTQPFIMPEKGSGLREFIDTFLQTNSIDPKDIKVSMTIGNPELIIQMVQAGTGISLVSKWAVFRAVKEGSVKILSIKGKKLMRKFYTVGIEKEPSTLTIKTFKDFIREYRFFVPF</sequence>
<dbReference type="InterPro" id="IPR000847">
    <property type="entry name" value="LysR_HTH_N"/>
</dbReference>
<evidence type="ECO:0000256" key="4">
    <source>
        <dbReference type="ARBA" id="ARBA00023163"/>
    </source>
</evidence>
<keyword evidence="2" id="KW-0805">Transcription regulation</keyword>
<dbReference type="Pfam" id="PF03466">
    <property type="entry name" value="LysR_substrate"/>
    <property type="match status" value="1"/>
</dbReference>
<evidence type="ECO:0000256" key="2">
    <source>
        <dbReference type="ARBA" id="ARBA00023015"/>
    </source>
</evidence>
<reference evidence="6" key="1">
    <citation type="submission" date="2018-06" db="EMBL/GenBank/DDBJ databases">
        <authorList>
            <person name="Zhirakovskaya E."/>
        </authorList>
    </citation>
    <scope>NUCLEOTIDE SEQUENCE</scope>
</reference>
<dbReference type="InterPro" id="IPR036390">
    <property type="entry name" value="WH_DNA-bd_sf"/>
</dbReference>
<gene>
    <name evidence="6" type="ORF">MNBD_NITROSPIRAE03-1223</name>
</gene>
<evidence type="ECO:0000256" key="3">
    <source>
        <dbReference type="ARBA" id="ARBA00023125"/>
    </source>
</evidence>
<protein>
    <recommendedName>
        <fullName evidence="5">HTH lysR-type domain-containing protein</fullName>
    </recommendedName>
</protein>
<dbReference type="FunFam" id="1.10.10.10:FF:000001">
    <property type="entry name" value="LysR family transcriptional regulator"/>
    <property type="match status" value="1"/>
</dbReference>
<comment type="similarity">
    <text evidence="1">Belongs to the LysR transcriptional regulatory family.</text>
</comment>
<dbReference type="SUPFAM" id="SSF53850">
    <property type="entry name" value="Periplasmic binding protein-like II"/>
    <property type="match status" value="1"/>
</dbReference>
<proteinExistence type="inferred from homology"/>
<dbReference type="AlphaFoldDB" id="A0A3B1CX46"/>
<dbReference type="InterPro" id="IPR036388">
    <property type="entry name" value="WH-like_DNA-bd_sf"/>
</dbReference>
<evidence type="ECO:0000256" key="1">
    <source>
        <dbReference type="ARBA" id="ARBA00009437"/>
    </source>
</evidence>
<dbReference type="Gene3D" id="1.10.10.10">
    <property type="entry name" value="Winged helix-like DNA-binding domain superfamily/Winged helix DNA-binding domain"/>
    <property type="match status" value="1"/>
</dbReference>